<sequence length="251" mass="28451">MADMRLIKETMVCLTFICLLFGPGKPYADAIEIHTTHYPPFEIENATDGRPGFDVEVVAEAFRRMQIKTDIRYTPWKRVVVLAEAGSIPAFFSCTYSIGRAHFSVLSIPISQLTPVIALRKDQPGGPFNTLDSIRELRVVGLRGYSYEQELTNLGIPHSVLTADDQALKHLTIDRADAFYTALENAAYLAKQLGLSDQLRYDRLEDREQTLFHLCFSNRWPGYERLLAGFNSSLKGMLKDGTVQTIHDRYR</sequence>
<feature type="domain" description="Solute-binding protein family 3/N-terminal" evidence="1">
    <location>
        <begin position="30"/>
        <end position="251"/>
    </location>
</feature>
<evidence type="ECO:0000259" key="1">
    <source>
        <dbReference type="SMART" id="SM00062"/>
    </source>
</evidence>
<dbReference type="AlphaFoldDB" id="A0A3D9HW03"/>
<gene>
    <name evidence="2" type="ORF">DFP90_101460</name>
</gene>
<evidence type="ECO:0000313" key="2">
    <source>
        <dbReference type="EMBL" id="RED53668.1"/>
    </source>
</evidence>
<name>A0A3D9HW03_9PROT</name>
<organism evidence="2 3">
    <name type="scientific">Aestuariispira insulae</name>
    <dbReference type="NCBI Taxonomy" id="1461337"/>
    <lineage>
        <taxon>Bacteria</taxon>
        <taxon>Pseudomonadati</taxon>
        <taxon>Pseudomonadota</taxon>
        <taxon>Alphaproteobacteria</taxon>
        <taxon>Rhodospirillales</taxon>
        <taxon>Kiloniellaceae</taxon>
        <taxon>Aestuariispira</taxon>
    </lineage>
</organism>
<protein>
    <submittedName>
        <fullName evidence="2">Polar amino acid transport system substrate-binding protein</fullName>
    </submittedName>
</protein>
<dbReference type="Gene3D" id="3.40.190.10">
    <property type="entry name" value="Periplasmic binding protein-like II"/>
    <property type="match status" value="2"/>
</dbReference>
<dbReference type="Pfam" id="PF00497">
    <property type="entry name" value="SBP_bac_3"/>
    <property type="match status" value="1"/>
</dbReference>
<dbReference type="Proteomes" id="UP000256845">
    <property type="component" value="Unassembled WGS sequence"/>
</dbReference>
<dbReference type="RefSeq" id="WP_115934788.1">
    <property type="nucleotide sequence ID" value="NZ_QRDW01000001.1"/>
</dbReference>
<dbReference type="EMBL" id="QRDW01000001">
    <property type="protein sequence ID" value="RED53668.1"/>
    <property type="molecule type" value="Genomic_DNA"/>
</dbReference>
<comment type="caution">
    <text evidence="2">The sequence shown here is derived from an EMBL/GenBank/DDBJ whole genome shotgun (WGS) entry which is preliminary data.</text>
</comment>
<accession>A0A3D9HW03</accession>
<dbReference type="InterPro" id="IPR001638">
    <property type="entry name" value="Solute-binding_3/MltF_N"/>
</dbReference>
<dbReference type="PANTHER" id="PTHR38834:SF3">
    <property type="entry name" value="SOLUTE-BINDING PROTEIN FAMILY 3_N-TERMINAL DOMAIN-CONTAINING PROTEIN"/>
    <property type="match status" value="1"/>
</dbReference>
<dbReference type="SMART" id="SM00062">
    <property type="entry name" value="PBPb"/>
    <property type="match status" value="1"/>
</dbReference>
<proteinExistence type="predicted"/>
<dbReference type="OrthoDB" id="6193186at2"/>
<keyword evidence="3" id="KW-1185">Reference proteome</keyword>
<reference evidence="2 3" key="1">
    <citation type="submission" date="2018-07" db="EMBL/GenBank/DDBJ databases">
        <title>Genomic Encyclopedia of Type Strains, Phase III (KMG-III): the genomes of soil and plant-associated and newly described type strains.</title>
        <authorList>
            <person name="Whitman W."/>
        </authorList>
    </citation>
    <scope>NUCLEOTIDE SEQUENCE [LARGE SCALE GENOMIC DNA]</scope>
    <source>
        <strain evidence="2 3">CECT 8488</strain>
    </source>
</reference>
<dbReference type="PANTHER" id="PTHR38834">
    <property type="entry name" value="PERIPLASMIC SUBSTRATE BINDING PROTEIN FAMILY 3"/>
    <property type="match status" value="1"/>
</dbReference>
<evidence type="ECO:0000313" key="3">
    <source>
        <dbReference type="Proteomes" id="UP000256845"/>
    </source>
</evidence>
<dbReference type="SUPFAM" id="SSF53850">
    <property type="entry name" value="Periplasmic binding protein-like II"/>
    <property type="match status" value="1"/>
</dbReference>